<comment type="caution">
    <text evidence="1">The sequence shown here is derived from an EMBL/GenBank/DDBJ whole genome shotgun (WGS) entry which is preliminary data.</text>
</comment>
<evidence type="ECO:0000313" key="1">
    <source>
        <dbReference type="EMBL" id="KAG6297666.1"/>
    </source>
</evidence>
<evidence type="ECO:0000313" key="2">
    <source>
        <dbReference type="Proteomes" id="UP000707071"/>
    </source>
</evidence>
<reference evidence="1 2" key="1">
    <citation type="journal article" date="2020" name="bioRxiv">
        <title>Whole genome comparisons of ergot fungi reveals the divergence and evolution of species within the genus Claviceps are the result of varying mechanisms driving genome evolution and host range expansion.</title>
        <authorList>
            <person name="Wyka S.A."/>
            <person name="Mondo S.J."/>
            <person name="Liu M."/>
            <person name="Dettman J."/>
            <person name="Nalam V."/>
            <person name="Broders K.D."/>
        </authorList>
    </citation>
    <scope>NUCLEOTIDE SEQUENCE [LARGE SCALE GENOMIC DNA]</scope>
    <source>
        <strain evidence="1 2">Clav52</strain>
    </source>
</reference>
<proteinExistence type="predicted"/>
<keyword evidence="2" id="KW-1185">Reference proteome</keyword>
<dbReference type="Proteomes" id="UP000707071">
    <property type="component" value="Unassembled WGS sequence"/>
</dbReference>
<dbReference type="EMBL" id="SRRH01000146">
    <property type="protein sequence ID" value="KAG6297666.1"/>
    <property type="molecule type" value="Genomic_DNA"/>
</dbReference>
<name>A0A9P7QJI0_9HYPO</name>
<gene>
    <name evidence="1" type="ORF">E4U09_001284</name>
</gene>
<organism evidence="1 2">
    <name type="scientific">Claviceps aff. purpurea</name>
    <dbReference type="NCBI Taxonomy" id="1967640"/>
    <lineage>
        <taxon>Eukaryota</taxon>
        <taxon>Fungi</taxon>
        <taxon>Dikarya</taxon>
        <taxon>Ascomycota</taxon>
        <taxon>Pezizomycotina</taxon>
        <taxon>Sordariomycetes</taxon>
        <taxon>Hypocreomycetidae</taxon>
        <taxon>Hypocreales</taxon>
        <taxon>Clavicipitaceae</taxon>
        <taxon>Claviceps</taxon>
    </lineage>
</organism>
<sequence length="107" mass="11796">MVDYFEADTRVAASAYPDLNEHCAPCAAIDENKHTLTESGQTYLDAISKPKVATLLARGLPPVSFVFHPKRLASAHGNPSTSLKDLSVTWYTSRARQGRARNNVDMY</sequence>
<accession>A0A9P7QJI0</accession>
<dbReference type="AlphaFoldDB" id="A0A9P7QJI0"/>
<protein>
    <submittedName>
        <fullName evidence="1">Uncharacterized protein</fullName>
    </submittedName>
</protein>